<dbReference type="InterPro" id="IPR006941">
    <property type="entry name" value="RNase_CAF1"/>
</dbReference>
<evidence type="ECO:0000313" key="3">
    <source>
        <dbReference type="Proteomes" id="UP000016923"/>
    </source>
</evidence>
<dbReference type="Gene3D" id="3.30.420.10">
    <property type="entry name" value="Ribonuclease H-like superfamily/Ribonuclease H"/>
    <property type="match status" value="2"/>
</dbReference>
<dbReference type="GO" id="GO:0003723">
    <property type="term" value="F:RNA binding"/>
    <property type="evidence" value="ECO:0007669"/>
    <property type="project" value="TreeGrafter"/>
</dbReference>
<evidence type="ECO:0000313" key="2">
    <source>
        <dbReference type="EMBL" id="EPE10340.1"/>
    </source>
</evidence>
<proteinExistence type="inferred from homology"/>
<organism evidence="2 3">
    <name type="scientific">Ophiostoma piceae (strain UAMH 11346)</name>
    <name type="common">Sap stain fungus</name>
    <dbReference type="NCBI Taxonomy" id="1262450"/>
    <lineage>
        <taxon>Eukaryota</taxon>
        <taxon>Fungi</taxon>
        <taxon>Dikarya</taxon>
        <taxon>Ascomycota</taxon>
        <taxon>Pezizomycotina</taxon>
        <taxon>Sordariomycetes</taxon>
        <taxon>Sordariomycetidae</taxon>
        <taxon>Ophiostomatales</taxon>
        <taxon>Ophiostomataceae</taxon>
        <taxon>Ophiostoma</taxon>
    </lineage>
</organism>
<dbReference type="PANTHER" id="PTHR15092:SF22">
    <property type="entry name" value="POLY(A)-SPECIFIC RIBONUCLEASE PNLDC1"/>
    <property type="match status" value="1"/>
</dbReference>
<dbReference type="InterPro" id="IPR012337">
    <property type="entry name" value="RNaseH-like_sf"/>
</dbReference>
<dbReference type="VEuPathDB" id="FungiDB:F503_05435"/>
<dbReference type="eggNOG" id="KOG1990">
    <property type="taxonomic scope" value="Eukaryota"/>
</dbReference>
<protein>
    <submittedName>
        <fullName evidence="2">Caf1 family ribonuclease</fullName>
    </submittedName>
</protein>
<name>S3D9Z8_OPHP1</name>
<dbReference type="STRING" id="1262450.S3D9Z8"/>
<keyword evidence="3" id="KW-1185">Reference proteome</keyword>
<dbReference type="AlphaFoldDB" id="S3D9Z8"/>
<dbReference type="PANTHER" id="PTHR15092">
    <property type="entry name" value="POLY A -SPECIFIC RIBONUCLEASE/TARGET OF EGR1, MEMBER 1"/>
    <property type="match status" value="1"/>
</dbReference>
<dbReference type="Proteomes" id="UP000016923">
    <property type="component" value="Unassembled WGS sequence"/>
</dbReference>
<dbReference type="InterPro" id="IPR051181">
    <property type="entry name" value="CAF1_poly(A)_ribonucleases"/>
</dbReference>
<gene>
    <name evidence="2" type="ORF">F503_05435</name>
</gene>
<comment type="similarity">
    <text evidence="1">Belongs to the CAF1 family.</text>
</comment>
<evidence type="ECO:0000256" key="1">
    <source>
        <dbReference type="ARBA" id="ARBA00008372"/>
    </source>
</evidence>
<reference evidence="2 3" key="1">
    <citation type="journal article" date="2013" name="BMC Genomics">
        <title>The genome and transcriptome of the pine saprophyte Ophiostoma piceae, and a comparison with the bark beetle-associated pine pathogen Grosmannia clavigera.</title>
        <authorList>
            <person name="Haridas S."/>
            <person name="Wang Y."/>
            <person name="Lim L."/>
            <person name="Massoumi Alamouti S."/>
            <person name="Jackman S."/>
            <person name="Docking R."/>
            <person name="Robertson G."/>
            <person name="Birol I."/>
            <person name="Bohlmann J."/>
            <person name="Breuil C."/>
        </authorList>
    </citation>
    <scope>NUCLEOTIDE SEQUENCE [LARGE SCALE GENOMIC DNA]</scope>
    <source>
        <strain evidence="2 3">UAMH 11346</strain>
    </source>
</reference>
<dbReference type="HOGENOM" id="CLU_022380_0_0_1"/>
<dbReference type="OrthoDB" id="1432093at2759"/>
<dbReference type="InterPro" id="IPR036397">
    <property type="entry name" value="RNaseH_sf"/>
</dbReference>
<sequence>MEVSSAKFLSHLASVIPMIADANFVVIDLEMSGINPPSAPRVAKPTMEEVYHRAREATKTFRMLQFGLTCIMQDEKEGVKMVSHNYHVSPMFNERWDKGAESLARMVDRTLSISYDTLLFLKKNSLRIEDAYSDGINYLGRAEEAAILPNFLTLQTGQGRDTVGLENADAETKAFYESVRDKIKRWEDSKDSRLVYQILDDEFPGRYRAFARYNTFMQICHKDDEEEAETIKKRETALAVQRGLRYIIEALVGGDFASGIEMARRTEHTTADNDNDCFKSAERKLKHSRPVLVGHNMFLDLCFLYATFFAPLPETLDVFRRKISELFPRVIDTKYIVTLNEHDMMPAMNLEDLYKKAECDGCSGIFSLFNPNGMKAHTGKHHAGHDSYMTAVVFCKEMKEQLRGGAGDSGKTTRQTDGELSKMLMEWDTDTCAELSNKIRIGNSGILDLNGRAQSL</sequence>
<dbReference type="OMA" id="LTTCHED"/>
<dbReference type="GO" id="GO:0000175">
    <property type="term" value="F:3'-5'-RNA exonuclease activity"/>
    <property type="evidence" value="ECO:0007669"/>
    <property type="project" value="TreeGrafter"/>
</dbReference>
<accession>S3D9Z8</accession>
<dbReference type="GO" id="GO:1990431">
    <property type="term" value="P:priRNA 3'-end processing"/>
    <property type="evidence" value="ECO:0007669"/>
    <property type="project" value="TreeGrafter"/>
</dbReference>
<dbReference type="EMBL" id="KE148146">
    <property type="protein sequence ID" value="EPE10340.1"/>
    <property type="molecule type" value="Genomic_DNA"/>
</dbReference>
<dbReference type="GO" id="GO:1990432">
    <property type="term" value="P:siRNA 3'-end processing"/>
    <property type="evidence" value="ECO:0007669"/>
    <property type="project" value="TreeGrafter"/>
</dbReference>
<dbReference type="GO" id="GO:0005634">
    <property type="term" value="C:nucleus"/>
    <property type="evidence" value="ECO:0007669"/>
    <property type="project" value="TreeGrafter"/>
</dbReference>
<dbReference type="GO" id="GO:0000289">
    <property type="term" value="P:nuclear-transcribed mRNA poly(A) tail shortening"/>
    <property type="evidence" value="ECO:0007669"/>
    <property type="project" value="TreeGrafter"/>
</dbReference>
<dbReference type="Pfam" id="PF04857">
    <property type="entry name" value="CAF1"/>
    <property type="match status" value="1"/>
</dbReference>
<dbReference type="SUPFAM" id="SSF53098">
    <property type="entry name" value="Ribonuclease H-like"/>
    <property type="match status" value="1"/>
</dbReference>